<dbReference type="EMBL" id="MT143002">
    <property type="protein sequence ID" value="QJA91647.1"/>
    <property type="molecule type" value="Genomic_DNA"/>
</dbReference>
<protein>
    <submittedName>
        <fullName evidence="1">Uncharacterized protein</fullName>
    </submittedName>
</protein>
<evidence type="ECO:0000313" key="1">
    <source>
        <dbReference type="EMBL" id="QJA91647.1"/>
    </source>
</evidence>
<dbReference type="AlphaFoldDB" id="A0A6M3L9D6"/>
<sequence>MIKKDYNRCIIHDRYPADDEPCWACVLQFGDPENLHKIIDYALYDNRLYISIENTRKWKEESEDDDEENEKRGD</sequence>
<reference evidence="1" key="1">
    <citation type="submission" date="2020-03" db="EMBL/GenBank/DDBJ databases">
        <title>The deep terrestrial virosphere.</title>
        <authorList>
            <person name="Holmfeldt K."/>
            <person name="Nilsson E."/>
            <person name="Simone D."/>
            <person name="Lopez-Fernandez M."/>
            <person name="Wu X."/>
            <person name="de Brujin I."/>
            <person name="Lundin D."/>
            <person name="Andersson A."/>
            <person name="Bertilsson S."/>
            <person name="Dopson M."/>
        </authorList>
    </citation>
    <scope>NUCLEOTIDE SEQUENCE</scope>
    <source>
        <strain evidence="1">MM415B03310</strain>
    </source>
</reference>
<accession>A0A6M3L9D6</accession>
<proteinExistence type="predicted"/>
<organism evidence="1">
    <name type="scientific">viral metagenome</name>
    <dbReference type="NCBI Taxonomy" id="1070528"/>
    <lineage>
        <taxon>unclassified sequences</taxon>
        <taxon>metagenomes</taxon>
        <taxon>organismal metagenomes</taxon>
    </lineage>
</organism>
<gene>
    <name evidence="1" type="ORF">MM415B03310_0017</name>
</gene>
<name>A0A6M3L9D6_9ZZZZ</name>